<protein>
    <submittedName>
        <fullName evidence="1">Uncharacterized protein</fullName>
    </submittedName>
</protein>
<reference evidence="1 2" key="1">
    <citation type="submission" date="2019-08" db="EMBL/GenBank/DDBJ databases">
        <title>Genome of Aequorivita lipolytica Y10-2 (type strain).</title>
        <authorList>
            <person name="Bowman J.P."/>
        </authorList>
    </citation>
    <scope>NUCLEOTIDE SEQUENCE [LARGE SCALE GENOMIC DNA]</scope>
    <source>
        <strain evidence="1 2">Y10-2</strain>
    </source>
</reference>
<dbReference type="AlphaFoldDB" id="A0A5C6YR04"/>
<evidence type="ECO:0000313" key="2">
    <source>
        <dbReference type="Proteomes" id="UP000321945"/>
    </source>
</evidence>
<accession>A0A5C6YR04</accession>
<proteinExistence type="predicted"/>
<evidence type="ECO:0000313" key="1">
    <source>
        <dbReference type="EMBL" id="TXD69799.1"/>
    </source>
</evidence>
<sequence length="125" mass="14110">MKSVILIIASVIMLTKPMWPVVEYVVNYDYIVNVLCENKDKPEMQCNGKCHLTKELAKEAGAEDENPFSSKTSKTEIPQFIISENINEYAFASEIEISSVENIGYRPNLNSSLFTSKILHPPQLV</sequence>
<comment type="caution">
    <text evidence="1">The sequence shown here is derived from an EMBL/GenBank/DDBJ whole genome shotgun (WGS) entry which is preliminary data.</text>
</comment>
<gene>
    <name evidence="1" type="ORF">ESV24_04995</name>
</gene>
<dbReference type="OrthoDB" id="980645at2"/>
<name>A0A5C6YR04_9FLAO</name>
<dbReference type="EMBL" id="VORU01000003">
    <property type="protein sequence ID" value="TXD69799.1"/>
    <property type="molecule type" value="Genomic_DNA"/>
</dbReference>
<dbReference type="RefSeq" id="WP_146743128.1">
    <property type="nucleotide sequence ID" value="NZ_CBCRZQ010000002.1"/>
</dbReference>
<keyword evidence="2" id="KW-1185">Reference proteome</keyword>
<organism evidence="1 2">
    <name type="scientific">Aequorivita lipolytica</name>
    <dbReference type="NCBI Taxonomy" id="153267"/>
    <lineage>
        <taxon>Bacteria</taxon>
        <taxon>Pseudomonadati</taxon>
        <taxon>Bacteroidota</taxon>
        <taxon>Flavobacteriia</taxon>
        <taxon>Flavobacteriales</taxon>
        <taxon>Flavobacteriaceae</taxon>
        <taxon>Aequorivita</taxon>
    </lineage>
</organism>
<dbReference type="Proteomes" id="UP000321945">
    <property type="component" value="Unassembled WGS sequence"/>
</dbReference>